<organism evidence="17 18">
    <name type="scientific">Adhaeribacter terrigena</name>
    <dbReference type="NCBI Taxonomy" id="2793070"/>
    <lineage>
        <taxon>Bacteria</taxon>
        <taxon>Pseudomonadati</taxon>
        <taxon>Bacteroidota</taxon>
        <taxon>Cytophagia</taxon>
        <taxon>Cytophagales</taxon>
        <taxon>Hymenobacteraceae</taxon>
        <taxon>Adhaeribacter</taxon>
    </lineage>
</organism>
<dbReference type="PIRSF" id="PIRSF000167">
    <property type="entry name" value="HemN"/>
    <property type="match status" value="1"/>
</dbReference>
<evidence type="ECO:0000256" key="4">
    <source>
        <dbReference type="ARBA" id="ARBA00011245"/>
    </source>
</evidence>
<dbReference type="SFLD" id="SFLDS00029">
    <property type="entry name" value="Radical_SAM"/>
    <property type="match status" value="1"/>
</dbReference>
<keyword evidence="10 15" id="KW-0408">Iron</keyword>
<proteinExistence type="inferred from homology"/>
<evidence type="ECO:0000256" key="1">
    <source>
        <dbReference type="ARBA" id="ARBA00004496"/>
    </source>
</evidence>
<comment type="cofactor">
    <cofactor evidence="15">
        <name>[4Fe-4S] cluster</name>
        <dbReference type="ChEBI" id="CHEBI:49883"/>
    </cofactor>
    <text evidence="15">Binds 1 [4Fe-4S] cluster. The cluster is coordinated with 3 cysteines and an exchangeable S-adenosyl-L-methionine.</text>
</comment>
<evidence type="ECO:0000256" key="11">
    <source>
        <dbReference type="ARBA" id="ARBA00023014"/>
    </source>
</evidence>
<comment type="catalytic activity">
    <reaction evidence="14 15">
        <text>coproporphyrinogen III + 2 S-adenosyl-L-methionine = protoporphyrinogen IX + 2 5'-deoxyadenosine + 2 L-methionine + 2 CO2</text>
        <dbReference type="Rhea" id="RHEA:15425"/>
        <dbReference type="ChEBI" id="CHEBI:16526"/>
        <dbReference type="ChEBI" id="CHEBI:17319"/>
        <dbReference type="ChEBI" id="CHEBI:57307"/>
        <dbReference type="ChEBI" id="CHEBI:57309"/>
        <dbReference type="ChEBI" id="CHEBI:57844"/>
        <dbReference type="ChEBI" id="CHEBI:59789"/>
        <dbReference type="EC" id="1.3.98.3"/>
    </reaction>
</comment>
<evidence type="ECO:0000256" key="8">
    <source>
        <dbReference type="ARBA" id="ARBA00022723"/>
    </source>
</evidence>
<dbReference type="EMBL" id="JAEHFX010000001">
    <property type="protein sequence ID" value="MBK0401676.1"/>
    <property type="molecule type" value="Genomic_DNA"/>
</dbReference>
<dbReference type="SFLD" id="SFLDG01065">
    <property type="entry name" value="anaerobic_coproporphyrinogen-I"/>
    <property type="match status" value="1"/>
</dbReference>
<keyword evidence="7 15" id="KW-0949">S-adenosyl-L-methionine</keyword>
<protein>
    <recommendedName>
        <fullName evidence="15">Coproporphyrinogen-III oxidase</fullName>
        <ecNumber evidence="15">1.3.98.3</ecNumber>
    </recommendedName>
</protein>
<evidence type="ECO:0000256" key="9">
    <source>
        <dbReference type="ARBA" id="ARBA00023002"/>
    </source>
</evidence>
<evidence type="ECO:0000256" key="5">
    <source>
        <dbReference type="ARBA" id="ARBA00022485"/>
    </source>
</evidence>
<evidence type="ECO:0000256" key="14">
    <source>
        <dbReference type="ARBA" id="ARBA00048321"/>
    </source>
</evidence>
<dbReference type="InterPro" id="IPR023404">
    <property type="entry name" value="rSAM_horseshoe"/>
</dbReference>
<dbReference type="PANTHER" id="PTHR13932:SF6">
    <property type="entry name" value="OXYGEN-INDEPENDENT COPROPORPHYRINOGEN III OXIDASE"/>
    <property type="match status" value="1"/>
</dbReference>
<evidence type="ECO:0000256" key="12">
    <source>
        <dbReference type="ARBA" id="ARBA00023244"/>
    </source>
</evidence>
<name>A0ABS1BXN0_9BACT</name>
<dbReference type="Pfam" id="PF04055">
    <property type="entry name" value="Radical_SAM"/>
    <property type="match status" value="1"/>
</dbReference>
<comment type="caution">
    <text evidence="17">The sequence shown here is derived from an EMBL/GenBank/DDBJ whole genome shotgun (WGS) entry which is preliminary data.</text>
</comment>
<dbReference type="EC" id="1.3.98.3" evidence="15"/>
<dbReference type="SUPFAM" id="SSF102114">
    <property type="entry name" value="Radical SAM enzymes"/>
    <property type="match status" value="1"/>
</dbReference>
<evidence type="ECO:0000256" key="15">
    <source>
        <dbReference type="PIRNR" id="PIRNR000167"/>
    </source>
</evidence>
<dbReference type="PROSITE" id="PS51918">
    <property type="entry name" value="RADICAL_SAM"/>
    <property type="match status" value="1"/>
</dbReference>
<comment type="subcellular location">
    <subcellularLocation>
        <location evidence="1 15">Cytoplasm</location>
    </subcellularLocation>
</comment>
<gene>
    <name evidence="17" type="primary">hemN</name>
    <name evidence="17" type="ORF">I5M27_01685</name>
</gene>
<keyword evidence="18" id="KW-1185">Reference proteome</keyword>
<evidence type="ECO:0000256" key="6">
    <source>
        <dbReference type="ARBA" id="ARBA00022490"/>
    </source>
</evidence>
<keyword evidence="12 15" id="KW-0627">Porphyrin biosynthesis</keyword>
<keyword evidence="9 15" id="KW-0560">Oxidoreductase</keyword>
<dbReference type="PANTHER" id="PTHR13932">
    <property type="entry name" value="COPROPORPHYRINIGEN III OXIDASE"/>
    <property type="match status" value="1"/>
</dbReference>
<evidence type="ECO:0000256" key="7">
    <source>
        <dbReference type="ARBA" id="ARBA00022691"/>
    </source>
</evidence>
<keyword evidence="6 15" id="KW-0963">Cytoplasm</keyword>
<sequence>MNTLKQLIEKYNQPVPRYTSYPTVPFWDNAAPDKKRWKTTVKDTFQATNTNEGISLYLHLPFCESLCTYCGCNKRITRNHAVEPVYLQAILKEWAMYREVLEDRPVIREIHLGGGTPTFFSPENLATLLTKLLEGCEIHPEHEFSFEGHPNNTTREHLQALYELGFRRVSYGVQDLSLKVQQAINRMQPFENVKNGTEMARETGYTSVNFDLIYGLPFQTLESIKDTFEQVITLQPDRIAFYSYAHVPWKEKSQRAYSEEDLPQDEEKFALYELGREMLLKAGYHDVGMDHFAKAEDDLYQAKQEIRLHRNFMGYTTNNTKLLIGLGVSAISDAFFGYMQNVKTVEEYYALLKMDELPIVKGYFCTTEDVEMRKHILEVACTGKTTWSPADALCAKTIVKLLLLQADGLITMGHGSLQVTPLGNRFIRNICNAFDVKMHAVNQEGSVPEKMFSKAV</sequence>
<dbReference type="Gene3D" id="1.10.10.920">
    <property type="match status" value="1"/>
</dbReference>
<dbReference type="NCBIfam" id="TIGR00538">
    <property type="entry name" value="hemN"/>
    <property type="match status" value="1"/>
</dbReference>
<dbReference type="InterPro" id="IPR007197">
    <property type="entry name" value="rSAM"/>
</dbReference>
<dbReference type="InterPro" id="IPR006638">
    <property type="entry name" value="Elp3/MiaA/NifB-like_rSAM"/>
</dbReference>
<dbReference type="Gene3D" id="3.80.30.20">
    <property type="entry name" value="tm_1862 like domain"/>
    <property type="match status" value="1"/>
</dbReference>
<dbReference type="Proteomes" id="UP000644147">
    <property type="component" value="Unassembled WGS sequence"/>
</dbReference>
<comment type="subunit">
    <text evidence="4">Monomer.</text>
</comment>
<dbReference type="InterPro" id="IPR004558">
    <property type="entry name" value="Coprogen_oxidase_HemN"/>
</dbReference>
<dbReference type="RefSeq" id="WP_200504297.1">
    <property type="nucleotide sequence ID" value="NZ_JAEHFX010000001.1"/>
</dbReference>
<evidence type="ECO:0000256" key="3">
    <source>
        <dbReference type="ARBA" id="ARBA00005493"/>
    </source>
</evidence>
<comment type="function">
    <text evidence="13">Involved in the heme biosynthesis. Catalyzes the anaerobic oxidative decarboxylation of propionate groups of rings A and B of coproporphyrinogen III to yield the vinyl groups in protoporphyrinogen IX.</text>
</comment>
<evidence type="ECO:0000256" key="2">
    <source>
        <dbReference type="ARBA" id="ARBA00004785"/>
    </source>
</evidence>
<dbReference type="InterPro" id="IPR058240">
    <property type="entry name" value="rSAM_sf"/>
</dbReference>
<keyword evidence="8 15" id="KW-0479">Metal-binding</keyword>
<comment type="similarity">
    <text evidence="3 15">Belongs to the anaerobic coproporphyrinogen-III oxidase family.</text>
</comment>
<evidence type="ECO:0000256" key="13">
    <source>
        <dbReference type="ARBA" id="ARBA00024295"/>
    </source>
</evidence>
<comment type="pathway">
    <text evidence="2 15">Porphyrin-containing compound metabolism; protoporphyrin-IX biosynthesis; protoporphyrinogen-IX from coproporphyrinogen-III (AdoMet route): step 1/1.</text>
</comment>
<dbReference type="CDD" id="cd01335">
    <property type="entry name" value="Radical_SAM"/>
    <property type="match status" value="1"/>
</dbReference>
<evidence type="ECO:0000256" key="10">
    <source>
        <dbReference type="ARBA" id="ARBA00023004"/>
    </source>
</evidence>
<evidence type="ECO:0000259" key="16">
    <source>
        <dbReference type="PROSITE" id="PS51918"/>
    </source>
</evidence>
<dbReference type="SMART" id="SM00729">
    <property type="entry name" value="Elp3"/>
    <property type="match status" value="1"/>
</dbReference>
<evidence type="ECO:0000313" key="17">
    <source>
        <dbReference type="EMBL" id="MBK0401676.1"/>
    </source>
</evidence>
<evidence type="ECO:0000313" key="18">
    <source>
        <dbReference type="Proteomes" id="UP000644147"/>
    </source>
</evidence>
<keyword evidence="5 15" id="KW-0004">4Fe-4S</keyword>
<accession>A0ABS1BXN0</accession>
<dbReference type="InterPro" id="IPR034505">
    <property type="entry name" value="Coproporphyrinogen-III_oxidase"/>
</dbReference>
<dbReference type="SFLD" id="SFLDG01082">
    <property type="entry name" value="B12-binding_domain_containing"/>
    <property type="match status" value="1"/>
</dbReference>
<dbReference type="GO" id="GO:0051989">
    <property type="term" value="F:coproporphyrinogen dehydrogenase activity"/>
    <property type="evidence" value="ECO:0007669"/>
    <property type="project" value="UniProtKB-EC"/>
</dbReference>
<feature type="domain" description="Radical SAM core" evidence="16">
    <location>
        <begin position="48"/>
        <end position="285"/>
    </location>
</feature>
<keyword evidence="11 15" id="KW-0411">Iron-sulfur</keyword>
<reference evidence="17 18" key="1">
    <citation type="submission" date="2020-12" db="EMBL/GenBank/DDBJ databases">
        <title>Bacterial novel species Adhaeribacter sp. BT258 isolated from soil.</title>
        <authorList>
            <person name="Jung H.-Y."/>
        </authorList>
    </citation>
    <scope>NUCLEOTIDE SEQUENCE [LARGE SCALE GENOMIC DNA]</scope>
    <source>
        <strain evidence="17 18">BT258</strain>
    </source>
</reference>